<evidence type="ECO:0000313" key="2">
    <source>
        <dbReference type="Proteomes" id="UP001162156"/>
    </source>
</evidence>
<reference evidence="1" key="1">
    <citation type="journal article" date="2023" name="Insect Mol. Biol.">
        <title>Genome sequencing provides insights into the evolution of gene families encoding plant cell wall-degrading enzymes in longhorned beetles.</title>
        <authorList>
            <person name="Shin N.R."/>
            <person name="Okamura Y."/>
            <person name="Kirsch R."/>
            <person name="Pauchet Y."/>
        </authorList>
    </citation>
    <scope>NUCLEOTIDE SEQUENCE</scope>
    <source>
        <strain evidence="1">RBIC_L_NR</strain>
    </source>
</reference>
<accession>A0AAV8WQA8</accession>
<dbReference type="Proteomes" id="UP001162156">
    <property type="component" value="Unassembled WGS sequence"/>
</dbReference>
<keyword evidence="2" id="KW-1185">Reference proteome</keyword>
<sequence length="105" mass="12163">MSSTEIKNVIGLLCKQLNLLHNTNIKPEHFRLAKFDMNEDNVLNNTLNVNTLDKLSLNEVVALSDKKYCKEFLEKSSFIMNLLDCYQQWTRKEKNILEMDGHGAC</sequence>
<dbReference type="EMBL" id="JANEYF010005179">
    <property type="protein sequence ID" value="KAJ8928960.1"/>
    <property type="molecule type" value="Genomic_DNA"/>
</dbReference>
<protein>
    <submittedName>
        <fullName evidence="1">Uncharacterized protein</fullName>
    </submittedName>
</protein>
<proteinExistence type="predicted"/>
<name>A0AAV8WQA8_9CUCU</name>
<comment type="caution">
    <text evidence="1">The sequence shown here is derived from an EMBL/GenBank/DDBJ whole genome shotgun (WGS) entry which is preliminary data.</text>
</comment>
<evidence type="ECO:0000313" key="1">
    <source>
        <dbReference type="EMBL" id="KAJ8928960.1"/>
    </source>
</evidence>
<gene>
    <name evidence="1" type="ORF">NQ314_018412</name>
</gene>
<dbReference type="AlphaFoldDB" id="A0AAV8WQA8"/>
<organism evidence="1 2">
    <name type="scientific">Rhamnusium bicolor</name>
    <dbReference type="NCBI Taxonomy" id="1586634"/>
    <lineage>
        <taxon>Eukaryota</taxon>
        <taxon>Metazoa</taxon>
        <taxon>Ecdysozoa</taxon>
        <taxon>Arthropoda</taxon>
        <taxon>Hexapoda</taxon>
        <taxon>Insecta</taxon>
        <taxon>Pterygota</taxon>
        <taxon>Neoptera</taxon>
        <taxon>Endopterygota</taxon>
        <taxon>Coleoptera</taxon>
        <taxon>Polyphaga</taxon>
        <taxon>Cucujiformia</taxon>
        <taxon>Chrysomeloidea</taxon>
        <taxon>Cerambycidae</taxon>
        <taxon>Lepturinae</taxon>
        <taxon>Rhagiini</taxon>
        <taxon>Rhamnusium</taxon>
    </lineage>
</organism>